<evidence type="ECO:0000313" key="2">
    <source>
        <dbReference type="EMBL" id="TDO38149.1"/>
    </source>
</evidence>
<dbReference type="Gene3D" id="3.30.750.24">
    <property type="entry name" value="STAS domain"/>
    <property type="match status" value="1"/>
</dbReference>
<comment type="caution">
    <text evidence="2">The sequence shown here is derived from an EMBL/GenBank/DDBJ whole genome shotgun (WGS) entry which is preliminary data.</text>
</comment>
<name>A0A4R6JPD9_9ACTN</name>
<gene>
    <name evidence="2" type="ORF">C8E87_1791</name>
</gene>
<sequence>MEFTRGGRPVPLGELDRWVTFSTFGGAELVSLTGEIDLSNAPEIGKAIVERLANAGKVLVDLTAVSFLDSAGVRLLDALIGDLQQHAVPARLVVGDTGPARMTLQLCAFREDVLATDLDRAAADLTG</sequence>
<evidence type="ECO:0000313" key="3">
    <source>
        <dbReference type="Proteomes" id="UP000294901"/>
    </source>
</evidence>
<organism evidence="2 3">
    <name type="scientific">Paractinoplanes brasiliensis</name>
    <dbReference type="NCBI Taxonomy" id="52695"/>
    <lineage>
        <taxon>Bacteria</taxon>
        <taxon>Bacillati</taxon>
        <taxon>Actinomycetota</taxon>
        <taxon>Actinomycetes</taxon>
        <taxon>Micromonosporales</taxon>
        <taxon>Micromonosporaceae</taxon>
        <taxon>Paractinoplanes</taxon>
    </lineage>
</organism>
<protein>
    <submittedName>
        <fullName evidence="2">Anti-anti-sigma factor</fullName>
    </submittedName>
</protein>
<dbReference type="CDD" id="cd07043">
    <property type="entry name" value="STAS_anti-anti-sigma_factors"/>
    <property type="match status" value="1"/>
</dbReference>
<dbReference type="RefSeq" id="WP_133876719.1">
    <property type="nucleotide sequence ID" value="NZ_BOMD01000118.1"/>
</dbReference>
<dbReference type="Pfam" id="PF01740">
    <property type="entry name" value="STAS"/>
    <property type="match status" value="1"/>
</dbReference>
<dbReference type="OrthoDB" id="3393696at2"/>
<keyword evidence="3" id="KW-1185">Reference proteome</keyword>
<evidence type="ECO:0000259" key="1">
    <source>
        <dbReference type="PROSITE" id="PS50801"/>
    </source>
</evidence>
<dbReference type="InterPro" id="IPR036513">
    <property type="entry name" value="STAS_dom_sf"/>
</dbReference>
<dbReference type="EMBL" id="SNWR01000001">
    <property type="protein sequence ID" value="TDO38149.1"/>
    <property type="molecule type" value="Genomic_DNA"/>
</dbReference>
<reference evidence="2 3" key="1">
    <citation type="submission" date="2019-03" db="EMBL/GenBank/DDBJ databases">
        <title>Sequencing the genomes of 1000 actinobacteria strains.</title>
        <authorList>
            <person name="Klenk H.-P."/>
        </authorList>
    </citation>
    <scope>NUCLEOTIDE SEQUENCE [LARGE SCALE GENOMIC DNA]</scope>
    <source>
        <strain evidence="2 3">DSM 43805</strain>
    </source>
</reference>
<dbReference type="Proteomes" id="UP000294901">
    <property type="component" value="Unassembled WGS sequence"/>
</dbReference>
<accession>A0A4R6JPD9</accession>
<dbReference type="PROSITE" id="PS50801">
    <property type="entry name" value="STAS"/>
    <property type="match status" value="1"/>
</dbReference>
<dbReference type="SUPFAM" id="SSF52091">
    <property type="entry name" value="SpoIIaa-like"/>
    <property type="match status" value="1"/>
</dbReference>
<dbReference type="InterPro" id="IPR002645">
    <property type="entry name" value="STAS_dom"/>
</dbReference>
<dbReference type="AlphaFoldDB" id="A0A4R6JPD9"/>
<feature type="domain" description="STAS" evidence="1">
    <location>
        <begin position="17"/>
        <end position="93"/>
    </location>
</feature>
<proteinExistence type="predicted"/>